<dbReference type="OrthoDB" id="8613001at2"/>
<gene>
    <name evidence="3" type="ORF">NCTC10283_02679</name>
</gene>
<feature type="chain" id="PRO_5016921204" description="Lipoprotein" evidence="2">
    <location>
        <begin position="18"/>
        <end position="333"/>
    </location>
</feature>
<feature type="region of interest" description="Disordered" evidence="1">
    <location>
        <begin position="192"/>
        <end position="222"/>
    </location>
</feature>
<evidence type="ECO:0000256" key="1">
    <source>
        <dbReference type="SAM" id="MobiDB-lite"/>
    </source>
</evidence>
<evidence type="ECO:0000256" key="2">
    <source>
        <dbReference type="SAM" id="SignalP"/>
    </source>
</evidence>
<reference evidence="3 4" key="1">
    <citation type="submission" date="2018-06" db="EMBL/GenBank/DDBJ databases">
        <authorList>
            <consortium name="Pathogen Informatics"/>
            <person name="Doyle S."/>
        </authorList>
    </citation>
    <scope>NUCLEOTIDE SEQUENCE [LARGE SCALE GENOMIC DNA]</scope>
    <source>
        <strain evidence="3 4">NCTC10283</strain>
    </source>
</reference>
<protein>
    <recommendedName>
        <fullName evidence="5">Lipoprotein</fullName>
    </recommendedName>
</protein>
<dbReference type="RefSeq" id="WP_034292030.1">
    <property type="nucleotide sequence ID" value="NZ_CP091519.2"/>
</dbReference>
<dbReference type="PROSITE" id="PS51257">
    <property type="entry name" value="PROKAR_LIPOPROTEIN"/>
    <property type="match status" value="1"/>
</dbReference>
<organism evidence="3 4">
    <name type="scientific">Alysiella crassa</name>
    <dbReference type="NCBI Taxonomy" id="153491"/>
    <lineage>
        <taxon>Bacteria</taxon>
        <taxon>Pseudomonadati</taxon>
        <taxon>Pseudomonadota</taxon>
        <taxon>Betaproteobacteria</taxon>
        <taxon>Neisseriales</taxon>
        <taxon>Neisseriaceae</taxon>
        <taxon>Alysiella</taxon>
    </lineage>
</organism>
<keyword evidence="4" id="KW-1185">Reference proteome</keyword>
<dbReference type="STRING" id="1120980.GCA_000745955_00893"/>
<evidence type="ECO:0000313" key="3">
    <source>
        <dbReference type="EMBL" id="SSY81114.1"/>
    </source>
</evidence>
<sequence length="333" mass="36957">MMMKPFLITLASALLLSACFEVPVEQDREPPKTTSVDTLSAEQVMQEHSPEFLQYEPLANTKTRFFDANGRITEKESKGGFYRKVLGKTPHNRLVLQDFYQDTDKPYTLPFVAVVEPQLKIFHGAGIRDSRTVWLKPDGSLLRVSEFKGGKAIGETWFFERNKAFAYIKLLREKPKLSDRVDVAAASAASAVAASTPKPDGKTKPVKTTKVPQKKKELEKEDTTPIVDEVDTSMSRGAALMRFFYPNGVLMAEIETDGNQQNKVILFYPNGGTMLQIEDNGSQSSRTAWDAKGGKVVPAEVSIEADVLALRIEHGLNLMGRNKGALADLLMSR</sequence>
<keyword evidence="2" id="KW-0732">Signal</keyword>
<dbReference type="Proteomes" id="UP000254209">
    <property type="component" value="Unassembled WGS sequence"/>
</dbReference>
<accession>A0A376BXR2</accession>
<feature type="signal peptide" evidence="2">
    <location>
        <begin position="1"/>
        <end position="17"/>
    </location>
</feature>
<name>A0A376BXR2_9NEIS</name>
<evidence type="ECO:0000313" key="4">
    <source>
        <dbReference type="Proteomes" id="UP000254209"/>
    </source>
</evidence>
<proteinExistence type="predicted"/>
<dbReference type="AlphaFoldDB" id="A0A376BXR2"/>
<evidence type="ECO:0008006" key="5">
    <source>
        <dbReference type="Google" id="ProtNLM"/>
    </source>
</evidence>
<dbReference type="EMBL" id="UFSO01000003">
    <property type="protein sequence ID" value="SSY81114.1"/>
    <property type="molecule type" value="Genomic_DNA"/>
</dbReference>